<organism evidence="10 11">
    <name type="scientific">Bugula neritina</name>
    <name type="common">Brown bryozoan</name>
    <name type="synonym">Sertularia neritina</name>
    <dbReference type="NCBI Taxonomy" id="10212"/>
    <lineage>
        <taxon>Eukaryota</taxon>
        <taxon>Metazoa</taxon>
        <taxon>Spiralia</taxon>
        <taxon>Lophotrochozoa</taxon>
        <taxon>Bryozoa</taxon>
        <taxon>Gymnolaemata</taxon>
        <taxon>Cheilostomatida</taxon>
        <taxon>Flustrina</taxon>
        <taxon>Buguloidea</taxon>
        <taxon>Bugulidae</taxon>
        <taxon>Bugula</taxon>
    </lineage>
</organism>
<gene>
    <name evidence="10" type="ORF">EB796_000493</name>
</gene>
<name>A0A7J7KST2_BUGNE</name>
<dbReference type="GO" id="GO:0003796">
    <property type="term" value="F:lysozyme activity"/>
    <property type="evidence" value="ECO:0007669"/>
    <property type="project" value="UniProtKB-EC"/>
</dbReference>
<proteinExistence type="predicted"/>
<keyword evidence="3" id="KW-0929">Antimicrobial</keyword>
<dbReference type="PANTHER" id="PTHR11195:SF13">
    <property type="entry name" value="INVERTEBRATE-TYPE LYSOZYME 2-RELATED"/>
    <property type="match status" value="1"/>
</dbReference>
<feature type="disulfide bond" evidence="8">
    <location>
        <begin position="71"/>
        <end position="77"/>
    </location>
</feature>
<reference evidence="10" key="1">
    <citation type="submission" date="2020-06" db="EMBL/GenBank/DDBJ databases">
        <title>Draft genome of Bugula neritina, a colonial animal packing powerful symbionts and potential medicines.</title>
        <authorList>
            <person name="Rayko M."/>
        </authorList>
    </citation>
    <scope>NUCLEOTIDE SEQUENCE [LARGE SCALE GENOMIC DNA]</scope>
    <source>
        <strain evidence="10">Kwan_BN1</strain>
    </source>
</reference>
<evidence type="ECO:0000256" key="1">
    <source>
        <dbReference type="ARBA" id="ARBA00000632"/>
    </source>
</evidence>
<dbReference type="InterPro" id="IPR008597">
    <property type="entry name" value="Invert_lysozyme"/>
</dbReference>
<feature type="disulfide bond" evidence="8">
    <location>
        <begin position="18"/>
        <end position="139"/>
    </location>
</feature>
<dbReference type="Proteomes" id="UP000593567">
    <property type="component" value="Unassembled WGS sequence"/>
</dbReference>
<evidence type="ECO:0000256" key="6">
    <source>
        <dbReference type="ARBA" id="ARBA00023157"/>
    </source>
</evidence>
<dbReference type="PANTHER" id="PTHR11195">
    <property type="entry name" value="DESTABILASE-RELATED"/>
    <property type="match status" value="1"/>
</dbReference>
<evidence type="ECO:0000256" key="9">
    <source>
        <dbReference type="SAM" id="Phobius"/>
    </source>
</evidence>
<evidence type="ECO:0000256" key="3">
    <source>
        <dbReference type="ARBA" id="ARBA00022529"/>
    </source>
</evidence>
<dbReference type="AlphaFoldDB" id="A0A7J7KST2"/>
<dbReference type="OrthoDB" id="6337871at2759"/>
<protein>
    <recommendedName>
        <fullName evidence="2">lysozyme</fullName>
        <ecNumber evidence="2">3.2.1.17</ecNumber>
    </recommendedName>
</protein>
<evidence type="ECO:0000313" key="11">
    <source>
        <dbReference type="Proteomes" id="UP000593567"/>
    </source>
</evidence>
<keyword evidence="11" id="KW-1185">Reference proteome</keyword>
<evidence type="ECO:0000256" key="8">
    <source>
        <dbReference type="PIRSR" id="PIRSR608597-3"/>
    </source>
</evidence>
<evidence type="ECO:0000313" key="10">
    <source>
        <dbReference type="EMBL" id="KAF6041155.1"/>
    </source>
</evidence>
<evidence type="ECO:0000256" key="5">
    <source>
        <dbReference type="ARBA" id="ARBA00022801"/>
    </source>
</evidence>
<keyword evidence="9" id="KW-0812">Transmembrane</keyword>
<evidence type="ECO:0000256" key="2">
    <source>
        <dbReference type="ARBA" id="ARBA00012732"/>
    </source>
</evidence>
<feature type="transmembrane region" description="Helical" evidence="9">
    <location>
        <begin position="168"/>
        <end position="193"/>
    </location>
</feature>
<sequence length="213" mass="23521">MKADNGLAAKISNTCLNCLKSVQPSPEKICIPHPSLAGYEQCGPFKITEPFYSDCRKYTAELDEWDTWEKCYMNEECSRKCVEAYHNYYGNLCLIAMNVPRNLTCADFGHMHFGGPNSCGQENQIVDDMIHRMSLLCGCQVVYENKTKCLSEASTTGSNCVPPAVNKYIGAIVGVSCAAVLILVASVAAAWYITHRKSRVLVAHAGKLTFMEN</sequence>
<dbReference type="Gene3D" id="1.10.530.10">
    <property type="match status" value="1"/>
</dbReference>
<dbReference type="GO" id="GO:0042742">
    <property type="term" value="P:defense response to bacterium"/>
    <property type="evidence" value="ECO:0007669"/>
    <property type="project" value="UniProtKB-KW"/>
</dbReference>
<keyword evidence="5" id="KW-0378">Hydrolase</keyword>
<feature type="disulfide bond" evidence="8">
    <location>
        <begin position="15"/>
        <end position="105"/>
    </location>
</feature>
<keyword evidence="4" id="KW-0081">Bacteriolytic enzyme</keyword>
<evidence type="ECO:0000256" key="4">
    <source>
        <dbReference type="ARBA" id="ARBA00022638"/>
    </source>
</evidence>
<keyword evidence="9" id="KW-0472">Membrane</keyword>
<dbReference type="GO" id="GO:0031640">
    <property type="term" value="P:killing of cells of another organism"/>
    <property type="evidence" value="ECO:0007669"/>
    <property type="project" value="UniProtKB-KW"/>
</dbReference>
<keyword evidence="6 8" id="KW-1015">Disulfide bond</keyword>
<comment type="catalytic activity">
    <reaction evidence="1">
        <text>Hydrolysis of (1-&gt;4)-beta-linkages between N-acetylmuramic acid and N-acetyl-D-glucosamine residues in a peptidoglycan and between N-acetyl-D-glucosamine residues in chitodextrins.</text>
        <dbReference type="EC" id="3.2.1.17"/>
    </reaction>
</comment>
<keyword evidence="9" id="KW-1133">Transmembrane helix</keyword>
<feature type="disulfide bond" evidence="8">
    <location>
        <begin position="55"/>
        <end position="81"/>
    </location>
</feature>
<dbReference type="EC" id="3.2.1.17" evidence="2"/>
<keyword evidence="7" id="KW-0326">Glycosidase</keyword>
<evidence type="ECO:0000256" key="7">
    <source>
        <dbReference type="ARBA" id="ARBA00023295"/>
    </source>
</evidence>
<dbReference type="Pfam" id="PF05497">
    <property type="entry name" value="Destabilase"/>
    <property type="match status" value="1"/>
</dbReference>
<dbReference type="PROSITE" id="PS51909">
    <property type="entry name" value="LYSOZYME_I"/>
    <property type="match status" value="1"/>
</dbReference>
<comment type="caution">
    <text evidence="10">The sequence shown here is derived from an EMBL/GenBank/DDBJ whole genome shotgun (WGS) entry which is preliminary data.</text>
</comment>
<dbReference type="EMBL" id="VXIV02000069">
    <property type="protein sequence ID" value="KAF6041155.1"/>
    <property type="molecule type" value="Genomic_DNA"/>
</dbReference>
<accession>A0A7J7KST2</accession>